<reference evidence="10 11" key="1">
    <citation type="submission" date="2018-08" db="EMBL/GenBank/DDBJ databases">
        <title>A genome reference for cultivated species of the human gut microbiota.</title>
        <authorList>
            <person name="Zou Y."/>
            <person name="Xue W."/>
            <person name="Luo G."/>
        </authorList>
    </citation>
    <scope>NUCLEOTIDE SEQUENCE [LARGE SCALE GENOMIC DNA]</scope>
    <source>
        <strain evidence="10 11">AF18-46</strain>
    </source>
</reference>
<dbReference type="Pfam" id="PF02687">
    <property type="entry name" value="FtsX"/>
    <property type="match status" value="1"/>
</dbReference>
<dbReference type="InterPro" id="IPR050250">
    <property type="entry name" value="Macrolide_Exporter_MacB"/>
</dbReference>
<dbReference type="InterPro" id="IPR025857">
    <property type="entry name" value="MacB_PCD"/>
</dbReference>
<dbReference type="Pfam" id="PF12704">
    <property type="entry name" value="MacB_PCD"/>
    <property type="match status" value="1"/>
</dbReference>
<comment type="subcellular location">
    <subcellularLocation>
        <location evidence="1">Cell membrane</location>
        <topology evidence="1">Multi-pass membrane protein</topology>
    </subcellularLocation>
</comment>
<feature type="transmembrane region" description="Helical" evidence="7">
    <location>
        <begin position="337"/>
        <end position="366"/>
    </location>
</feature>
<dbReference type="GO" id="GO:0022857">
    <property type="term" value="F:transmembrane transporter activity"/>
    <property type="evidence" value="ECO:0007669"/>
    <property type="project" value="TreeGrafter"/>
</dbReference>
<gene>
    <name evidence="10" type="ORF">DWX20_03185</name>
</gene>
<dbReference type="GO" id="GO:0005886">
    <property type="term" value="C:plasma membrane"/>
    <property type="evidence" value="ECO:0007669"/>
    <property type="project" value="UniProtKB-SubCell"/>
</dbReference>
<organism evidence="10 11">
    <name type="scientific">Solobacterium moorei</name>
    <dbReference type="NCBI Taxonomy" id="102148"/>
    <lineage>
        <taxon>Bacteria</taxon>
        <taxon>Bacillati</taxon>
        <taxon>Bacillota</taxon>
        <taxon>Erysipelotrichia</taxon>
        <taxon>Erysipelotrichales</taxon>
        <taxon>Erysipelotrichaceae</taxon>
        <taxon>Solobacterium</taxon>
    </lineage>
</organism>
<dbReference type="RefSeq" id="WP_006526344.1">
    <property type="nucleotide sequence ID" value="NZ_CABJCF010000001.1"/>
</dbReference>
<comment type="similarity">
    <text evidence="6">Belongs to the ABC-4 integral membrane protein family.</text>
</comment>
<dbReference type="EMBL" id="QRWX01000001">
    <property type="protein sequence ID" value="RGT58063.1"/>
    <property type="molecule type" value="Genomic_DNA"/>
</dbReference>
<keyword evidence="3 7" id="KW-0812">Transmembrane</keyword>
<dbReference type="InterPro" id="IPR003838">
    <property type="entry name" value="ABC3_permease_C"/>
</dbReference>
<feature type="transmembrane region" description="Helical" evidence="7">
    <location>
        <begin position="292"/>
        <end position="316"/>
    </location>
</feature>
<feature type="transmembrane region" description="Helical" evidence="7">
    <location>
        <begin position="20"/>
        <end position="40"/>
    </location>
</feature>
<sequence>MGENIRLSIRGILSHKMRSILTMLGIIIGIAAIIAIVSTIKGTNEQIQTNLIGSGVNTVNVRMTQGDWEYDFGQGIPGKYREVSTFQKEDLKKIPGVVNVSLYHRRQVYDGVFHLTNSLTGGYVYGIDDTYLQTNGLIVSRGRAFSTNDVDKNRKVCLLDKVSAEQLFQGENPIGKTVEIQKEPFVVVGVVSPAVEFEPTIKNMNDYYTYNQDTSGKVYVPTSVWPLLYQYDEPENVILRAKDTNSMTTIGKQAEEILNATVTGNSDTSYKSEDLMKQAKQIQQLSQATNTMLLWIAGISLLVGGIGVMNIMLVSVTERTREIGLKKAIGAPKKSILIQFLTEAVVLTSTGGVIGVISGVILAFLISKLNGTPIAISVEASIFAVLFSMLIGIVFGILPSYKAANLDPIDALRRE</sequence>
<dbReference type="AlphaFoldDB" id="A0A412PIU3"/>
<accession>A0A412PIU3</accession>
<evidence type="ECO:0000259" key="9">
    <source>
        <dbReference type="Pfam" id="PF12704"/>
    </source>
</evidence>
<evidence type="ECO:0000256" key="7">
    <source>
        <dbReference type="SAM" id="Phobius"/>
    </source>
</evidence>
<keyword evidence="5 7" id="KW-0472">Membrane</keyword>
<comment type="caution">
    <text evidence="10">The sequence shown here is derived from an EMBL/GenBank/DDBJ whole genome shotgun (WGS) entry which is preliminary data.</text>
</comment>
<proteinExistence type="inferred from homology"/>
<evidence type="ECO:0000256" key="2">
    <source>
        <dbReference type="ARBA" id="ARBA00022475"/>
    </source>
</evidence>
<feature type="domain" description="ABC3 transporter permease C-terminal" evidence="8">
    <location>
        <begin position="296"/>
        <end position="408"/>
    </location>
</feature>
<evidence type="ECO:0000313" key="10">
    <source>
        <dbReference type="EMBL" id="RGT58063.1"/>
    </source>
</evidence>
<name>A0A412PIU3_9FIRM</name>
<evidence type="ECO:0000256" key="4">
    <source>
        <dbReference type="ARBA" id="ARBA00022989"/>
    </source>
</evidence>
<keyword evidence="4 7" id="KW-1133">Transmembrane helix</keyword>
<dbReference type="PANTHER" id="PTHR30572">
    <property type="entry name" value="MEMBRANE COMPONENT OF TRANSPORTER-RELATED"/>
    <property type="match status" value="1"/>
</dbReference>
<evidence type="ECO:0000259" key="8">
    <source>
        <dbReference type="Pfam" id="PF02687"/>
    </source>
</evidence>
<keyword evidence="2" id="KW-1003">Cell membrane</keyword>
<evidence type="ECO:0000256" key="1">
    <source>
        <dbReference type="ARBA" id="ARBA00004651"/>
    </source>
</evidence>
<evidence type="ECO:0000256" key="5">
    <source>
        <dbReference type="ARBA" id="ARBA00023136"/>
    </source>
</evidence>
<evidence type="ECO:0000256" key="3">
    <source>
        <dbReference type="ARBA" id="ARBA00022692"/>
    </source>
</evidence>
<feature type="domain" description="MacB-like periplasmic core" evidence="9">
    <location>
        <begin position="19"/>
        <end position="256"/>
    </location>
</feature>
<evidence type="ECO:0000256" key="6">
    <source>
        <dbReference type="ARBA" id="ARBA00038076"/>
    </source>
</evidence>
<feature type="transmembrane region" description="Helical" evidence="7">
    <location>
        <begin position="372"/>
        <end position="398"/>
    </location>
</feature>
<dbReference type="PANTHER" id="PTHR30572:SF4">
    <property type="entry name" value="ABC TRANSPORTER PERMEASE YTRF"/>
    <property type="match status" value="1"/>
</dbReference>
<protein>
    <submittedName>
        <fullName evidence="10">ABC transporter permease</fullName>
    </submittedName>
</protein>
<dbReference type="Proteomes" id="UP000284731">
    <property type="component" value="Unassembled WGS sequence"/>
</dbReference>
<evidence type="ECO:0000313" key="11">
    <source>
        <dbReference type="Proteomes" id="UP000284731"/>
    </source>
</evidence>